<dbReference type="PANTHER" id="PTHR12526">
    <property type="entry name" value="GLYCOSYLTRANSFERASE"/>
    <property type="match status" value="1"/>
</dbReference>
<dbReference type="SUPFAM" id="SSF53756">
    <property type="entry name" value="UDP-Glycosyltransferase/glycogen phosphorylase"/>
    <property type="match status" value="1"/>
</dbReference>
<protein>
    <submittedName>
        <fullName evidence="4">Putative glycosyl transferase</fullName>
    </submittedName>
</protein>
<dbReference type="EMBL" id="LKHP01000023">
    <property type="protein sequence ID" value="KRQ85864.1"/>
    <property type="molecule type" value="Genomic_DNA"/>
</dbReference>
<dbReference type="CDD" id="cd03794">
    <property type="entry name" value="GT4_WbuB-like"/>
    <property type="match status" value="1"/>
</dbReference>
<name>A0A0R3JR18_CALMK</name>
<evidence type="ECO:0000313" key="5">
    <source>
        <dbReference type="Proteomes" id="UP000052015"/>
    </source>
</evidence>
<organism evidence="4 5">
    <name type="scientific">Caloramator mitchellensis</name>
    <dbReference type="NCBI Taxonomy" id="908809"/>
    <lineage>
        <taxon>Bacteria</taxon>
        <taxon>Bacillati</taxon>
        <taxon>Bacillota</taxon>
        <taxon>Clostridia</taxon>
        <taxon>Eubacteriales</taxon>
        <taxon>Clostridiaceae</taxon>
        <taxon>Caloramator</taxon>
    </lineage>
</organism>
<dbReference type="AlphaFoldDB" id="A0A0R3JR18"/>
<evidence type="ECO:0000256" key="1">
    <source>
        <dbReference type="SAM" id="Phobius"/>
    </source>
</evidence>
<dbReference type="Pfam" id="PF00534">
    <property type="entry name" value="Glycos_transf_1"/>
    <property type="match status" value="1"/>
</dbReference>
<feature type="domain" description="Glycosyl transferase family 1" evidence="2">
    <location>
        <begin position="219"/>
        <end position="385"/>
    </location>
</feature>
<evidence type="ECO:0000313" key="4">
    <source>
        <dbReference type="EMBL" id="KRQ85864.1"/>
    </source>
</evidence>
<proteinExistence type="predicted"/>
<feature type="transmembrane region" description="Helical" evidence="1">
    <location>
        <begin position="79"/>
        <end position="100"/>
    </location>
</feature>
<dbReference type="InterPro" id="IPR028098">
    <property type="entry name" value="Glyco_trans_4-like_N"/>
</dbReference>
<keyword evidence="1" id="KW-1133">Transmembrane helix</keyword>
<dbReference type="STRING" id="908809.ABG79_02347"/>
<dbReference type="OrthoDB" id="9811902at2"/>
<evidence type="ECO:0000259" key="3">
    <source>
        <dbReference type="Pfam" id="PF13439"/>
    </source>
</evidence>
<evidence type="ECO:0000259" key="2">
    <source>
        <dbReference type="Pfam" id="PF00534"/>
    </source>
</evidence>
<dbReference type="RefSeq" id="WP_057979628.1">
    <property type="nucleotide sequence ID" value="NZ_LKHP01000023.1"/>
</dbReference>
<reference evidence="4 5" key="1">
    <citation type="submission" date="2015-09" db="EMBL/GenBank/DDBJ databases">
        <title>Draft genome sequence of a Caloramator mitchellensis, a moderate thermophile from the Great Artesian Basin of Australia.</title>
        <authorList>
            <person name="Patel B.K."/>
        </authorList>
    </citation>
    <scope>NUCLEOTIDE SEQUENCE [LARGE SCALE GENOMIC DNA]</scope>
    <source>
        <strain evidence="4 5">VF08</strain>
    </source>
</reference>
<dbReference type="Gene3D" id="3.40.50.2000">
    <property type="entry name" value="Glycogen Phosphorylase B"/>
    <property type="match status" value="2"/>
</dbReference>
<keyword evidence="4" id="KW-0808">Transferase</keyword>
<dbReference type="PANTHER" id="PTHR12526:SF630">
    <property type="entry name" value="GLYCOSYLTRANSFERASE"/>
    <property type="match status" value="1"/>
</dbReference>
<sequence length="412" mass="47324">MNKKKEFLFLCQFFYPEYISSAALPFETAEALVNAGLSVGVLCGYPKEYSLSTDVPLKEIYKGIEIKRLRYIQLKRSNFIGRIINYFSFTLAVALNFLYLKNYKTIIVYSNPPILPLIAAAASKLFKTKFIFVCYDVYPEIAYITNSISEGSIIAKLMNFINKVVFKYVNKVVALSSEMKDFLLLNRQQLKEEKVEVIPNWYEAKEIQDISKSYFNKLFQDLKPKENLIVGYYGNLGICQDLDIILRAIRELRNFNGIKFVFAGHGNKMRILKSITKEEELSNVIIYDFLHGQDFQDALNITDCFIVSLVNGLTGLAVPSKTYSYMMAGKPIIAIMGENSDIARDLIENKAGFVIQPGETSKLIDALKDLYYNQEKIKIMGENCRDVFLKKYTKEKCTNQYVKLMKEILEDE</sequence>
<accession>A0A0R3JR18</accession>
<keyword evidence="1" id="KW-0472">Membrane</keyword>
<dbReference type="Proteomes" id="UP000052015">
    <property type="component" value="Unassembled WGS sequence"/>
</dbReference>
<dbReference type="PATRIC" id="fig|908809.3.peg.2339"/>
<dbReference type="InterPro" id="IPR001296">
    <property type="entry name" value="Glyco_trans_1"/>
</dbReference>
<comment type="caution">
    <text evidence="4">The sequence shown here is derived from an EMBL/GenBank/DDBJ whole genome shotgun (WGS) entry which is preliminary data.</text>
</comment>
<dbReference type="GO" id="GO:0016757">
    <property type="term" value="F:glycosyltransferase activity"/>
    <property type="evidence" value="ECO:0007669"/>
    <property type="project" value="InterPro"/>
</dbReference>
<gene>
    <name evidence="4" type="ORF">ABG79_02347</name>
</gene>
<dbReference type="Pfam" id="PF13439">
    <property type="entry name" value="Glyco_transf_4"/>
    <property type="match status" value="1"/>
</dbReference>
<feature type="domain" description="Glycosyltransferase subfamily 4-like N-terminal" evidence="3">
    <location>
        <begin position="27"/>
        <end position="201"/>
    </location>
</feature>
<keyword evidence="1" id="KW-0812">Transmembrane</keyword>
<keyword evidence="5" id="KW-1185">Reference proteome</keyword>